<protein>
    <recommendedName>
        <fullName evidence="3">CHP1784-containing protein</fullName>
    </recommendedName>
</protein>
<gene>
    <name evidence="1" type="ORF">NIES21_32440</name>
</gene>
<keyword evidence="2" id="KW-1185">Reference proteome</keyword>
<evidence type="ECO:0000313" key="2">
    <source>
        <dbReference type="Proteomes" id="UP000218287"/>
    </source>
</evidence>
<organism evidence="1 2">
    <name type="scientific">Anabaenopsis circularis NIES-21</name>
    <dbReference type="NCBI Taxonomy" id="1085406"/>
    <lineage>
        <taxon>Bacteria</taxon>
        <taxon>Bacillati</taxon>
        <taxon>Cyanobacteriota</taxon>
        <taxon>Cyanophyceae</taxon>
        <taxon>Nostocales</taxon>
        <taxon>Nodulariaceae</taxon>
        <taxon>Anabaenopsis</taxon>
    </lineage>
</organism>
<dbReference type="Proteomes" id="UP000218287">
    <property type="component" value="Chromosome"/>
</dbReference>
<name>A0A1Z4GJ85_9CYAN</name>
<dbReference type="AlphaFoldDB" id="A0A1Z4GJ85"/>
<evidence type="ECO:0008006" key="3">
    <source>
        <dbReference type="Google" id="ProtNLM"/>
    </source>
</evidence>
<sequence length="59" mass="6847">MLNVYLIRDTKIYQEAFEAGERQTKLKMVPILLELGLSIQQIAERLKLDTELVREAARS</sequence>
<dbReference type="EMBL" id="AP018174">
    <property type="protein sequence ID" value="BAY17406.1"/>
    <property type="molecule type" value="Genomic_DNA"/>
</dbReference>
<accession>A0A1Z4GJ85</accession>
<evidence type="ECO:0000313" key="1">
    <source>
        <dbReference type="EMBL" id="BAY17406.1"/>
    </source>
</evidence>
<dbReference type="OrthoDB" id="490934at2"/>
<reference evidence="1 2" key="1">
    <citation type="submission" date="2017-06" db="EMBL/GenBank/DDBJ databases">
        <title>Genome sequencing of cyanobaciteial culture collection at National Institute for Environmental Studies (NIES).</title>
        <authorList>
            <person name="Hirose Y."/>
            <person name="Shimura Y."/>
            <person name="Fujisawa T."/>
            <person name="Nakamura Y."/>
            <person name="Kawachi M."/>
        </authorList>
    </citation>
    <scope>NUCLEOTIDE SEQUENCE [LARGE SCALE GENOMIC DNA]</scope>
    <source>
        <strain evidence="1 2">NIES-21</strain>
    </source>
</reference>
<proteinExistence type="predicted"/>